<organism evidence="9 10">
    <name type="scientific">Fusibacillus kribbianus</name>
    <dbReference type="NCBI Taxonomy" id="3044208"/>
    <lineage>
        <taxon>Bacteria</taxon>
        <taxon>Bacillati</taxon>
        <taxon>Bacillota</taxon>
        <taxon>Clostridia</taxon>
        <taxon>Lachnospirales</taxon>
        <taxon>Lachnospiraceae</taxon>
        <taxon>Fusibacillus</taxon>
    </lineage>
</organism>
<keyword evidence="5 7" id="KW-1133">Transmembrane helix</keyword>
<protein>
    <submittedName>
        <fullName evidence="9">Rhomboid family intramembrane serine protease</fullName>
        <ecNumber evidence="9">3.4.21.-</ecNumber>
    </submittedName>
</protein>
<dbReference type="EC" id="3.4.21.-" evidence="9"/>
<keyword evidence="4 9" id="KW-0378">Hydrolase</keyword>
<feature type="domain" description="Peptidase S54 rhomboid" evidence="8">
    <location>
        <begin position="59"/>
        <end position="195"/>
    </location>
</feature>
<evidence type="ECO:0000256" key="2">
    <source>
        <dbReference type="ARBA" id="ARBA00009045"/>
    </source>
</evidence>
<evidence type="ECO:0000256" key="3">
    <source>
        <dbReference type="ARBA" id="ARBA00022692"/>
    </source>
</evidence>
<reference evidence="9 10" key="1">
    <citation type="submission" date="2023-05" db="EMBL/GenBank/DDBJ databases">
        <title>[ruminococcus] sp. nov., isolated from a pig farm feces dump.</title>
        <authorList>
            <person name="Chang Y.-H."/>
        </authorList>
    </citation>
    <scope>NUCLEOTIDE SEQUENCE [LARGE SCALE GENOMIC DNA]</scope>
    <source>
        <strain evidence="9 10">YH-rum2234</strain>
    </source>
</reference>
<accession>A0AAP4BAE1</accession>
<keyword evidence="6 7" id="KW-0472">Membrane</keyword>
<keyword evidence="3 7" id="KW-0812">Transmembrane</keyword>
<sequence length="214" mass="23235">MNDSAPVLKKRYPYATIALAAANIVYFLLLMAVGAVESTAKMVEWGALYMAKGTYVGSPFRILTSMFMHFDIYHLGSNLLMLFVVGDMLEERLGRGRFVISYLISGLVGNAAAVWWYHLQGATVVSAGASGAVYGLVGVLCCLVFRKRGSIPGFSRERVLLMIFLMLYSGFVNTGINVAAHVGGLAVGLLCGLLFGGSRKRRQNNRENTPFSGM</sequence>
<evidence type="ECO:0000313" key="10">
    <source>
        <dbReference type="Proteomes" id="UP001300383"/>
    </source>
</evidence>
<evidence type="ECO:0000256" key="1">
    <source>
        <dbReference type="ARBA" id="ARBA00004141"/>
    </source>
</evidence>
<dbReference type="Proteomes" id="UP001300383">
    <property type="component" value="Unassembled WGS sequence"/>
</dbReference>
<dbReference type="PANTHER" id="PTHR43731">
    <property type="entry name" value="RHOMBOID PROTEASE"/>
    <property type="match status" value="1"/>
</dbReference>
<evidence type="ECO:0000256" key="7">
    <source>
        <dbReference type="SAM" id="Phobius"/>
    </source>
</evidence>
<dbReference type="InterPro" id="IPR050925">
    <property type="entry name" value="Rhomboid_protease_S54"/>
</dbReference>
<dbReference type="Gene3D" id="1.20.1540.10">
    <property type="entry name" value="Rhomboid-like"/>
    <property type="match status" value="1"/>
</dbReference>
<dbReference type="GO" id="GO:0016020">
    <property type="term" value="C:membrane"/>
    <property type="evidence" value="ECO:0007669"/>
    <property type="project" value="UniProtKB-SubCell"/>
</dbReference>
<dbReference type="Pfam" id="PF01694">
    <property type="entry name" value="Rhomboid"/>
    <property type="match status" value="1"/>
</dbReference>
<proteinExistence type="inferred from homology"/>
<evidence type="ECO:0000256" key="6">
    <source>
        <dbReference type="ARBA" id="ARBA00023136"/>
    </source>
</evidence>
<comment type="caution">
    <text evidence="9">The sequence shown here is derived from an EMBL/GenBank/DDBJ whole genome shotgun (WGS) entry which is preliminary data.</text>
</comment>
<evidence type="ECO:0000256" key="4">
    <source>
        <dbReference type="ARBA" id="ARBA00022801"/>
    </source>
</evidence>
<dbReference type="SUPFAM" id="SSF144091">
    <property type="entry name" value="Rhomboid-like"/>
    <property type="match status" value="1"/>
</dbReference>
<dbReference type="AlphaFoldDB" id="A0AAP4BAE1"/>
<feature type="transmembrane region" description="Helical" evidence="7">
    <location>
        <begin position="66"/>
        <end position="86"/>
    </location>
</feature>
<feature type="transmembrane region" description="Helical" evidence="7">
    <location>
        <begin position="157"/>
        <end position="172"/>
    </location>
</feature>
<gene>
    <name evidence="9" type="ORF">QJ036_08110</name>
</gene>
<evidence type="ECO:0000259" key="8">
    <source>
        <dbReference type="Pfam" id="PF01694"/>
    </source>
</evidence>
<evidence type="ECO:0000256" key="5">
    <source>
        <dbReference type="ARBA" id="ARBA00022989"/>
    </source>
</evidence>
<feature type="transmembrane region" description="Helical" evidence="7">
    <location>
        <begin position="98"/>
        <end position="118"/>
    </location>
</feature>
<feature type="transmembrane region" description="Helical" evidence="7">
    <location>
        <begin position="124"/>
        <end position="145"/>
    </location>
</feature>
<keyword evidence="9" id="KW-0645">Protease</keyword>
<dbReference type="InterPro" id="IPR035952">
    <property type="entry name" value="Rhomboid-like_sf"/>
</dbReference>
<comment type="subcellular location">
    <subcellularLocation>
        <location evidence="1">Membrane</location>
        <topology evidence="1">Multi-pass membrane protein</topology>
    </subcellularLocation>
</comment>
<keyword evidence="10" id="KW-1185">Reference proteome</keyword>
<dbReference type="PANTHER" id="PTHR43731:SF14">
    <property type="entry name" value="PRESENILIN-ASSOCIATED RHOMBOID-LIKE PROTEIN, MITOCHONDRIAL"/>
    <property type="match status" value="1"/>
</dbReference>
<dbReference type="EMBL" id="JASGBQ010000012">
    <property type="protein sequence ID" value="MDI9242435.1"/>
    <property type="molecule type" value="Genomic_DNA"/>
</dbReference>
<name>A0AAP4BAE1_9FIRM</name>
<dbReference type="GO" id="GO:0004252">
    <property type="term" value="F:serine-type endopeptidase activity"/>
    <property type="evidence" value="ECO:0007669"/>
    <property type="project" value="InterPro"/>
</dbReference>
<feature type="transmembrane region" description="Helical" evidence="7">
    <location>
        <begin position="178"/>
        <end position="196"/>
    </location>
</feature>
<dbReference type="InterPro" id="IPR022764">
    <property type="entry name" value="Peptidase_S54_rhomboid_dom"/>
</dbReference>
<dbReference type="GO" id="GO:0006508">
    <property type="term" value="P:proteolysis"/>
    <property type="evidence" value="ECO:0007669"/>
    <property type="project" value="UniProtKB-KW"/>
</dbReference>
<evidence type="ECO:0000313" key="9">
    <source>
        <dbReference type="EMBL" id="MDI9242435.1"/>
    </source>
</evidence>
<comment type="similarity">
    <text evidence="2">Belongs to the peptidase S54 family.</text>
</comment>
<feature type="transmembrane region" description="Helical" evidence="7">
    <location>
        <begin position="12"/>
        <end position="36"/>
    </location>
</feature>